<dbReference type="Gene3D" id="3.30.50.10">
    <property type="entry name" value="Erythroid Transcription Factor GATA-1, subunit A"/>
    <property type="match status" value="1"/>
</dbReference>
<evidence type="ECO:0000313" key="12">
    <source>
        <dbReference type="Proteomes" id="UP000218231"/>
    </source>
</evidence>
<dbReference type="GO" id="GO:0009755">
    <property type="term" value="P:hormone-mediated signaling pathway"/>
    <property type="evidence" value="ECO:0007669"/>
    <property type="project" value="TreeGrafter"/>
</dbReference>
<feature type="domain" description="Nuclear receptor" evidence="10">
    <location>
        <begin position="17"/>
        <end position="94"/>
    </location>
</feature>
<dbReference type="GO" id="GO:0009888">
    <property type="term" value="P:tissue development"/>
    <property type="evidence" value="ECO:0007669"/>
    <property type="project" value="TreeGrafter"/>
</dbReference>
<dbReference type="PRINTS" id="PR00047">
    <property type="entry name" value="STROIDFINGER"/>
</dbReference>
<protein>
    <recommendedName>
        <fullName evidence="10">Nuclear receptor domain-containing protein</fullName>
    </recommendedName>
</protein>
<dbReference type="InterPro" id="IPR016355">
    <property type="entry name" value="NR5-like"/>
</dbReference>
<keyword evidence="4" id="KW-0862">Zinc</keyword>
<keyword evidence="12" id="KW-1185">Reference proteome</keyword>
<keyword evidence="7" id="KW-0804">Transcription</keyword>
<evidence type="ECO:0000256" key="9">
    <source>
        <dbReference type="ARBA" id="ARBA00023242"/>
    </source>
</evidence>
<keyword evidence="3" id="KW-0863">Zinc-finger</keyword>
<dbReference type="OrthoDB" id="5850793at2759"/>
<dbReference type="InterPro" id="IPR013088">
    <property type="entry name" value="Znf_NHR/GATA"/>
</dbReference>
<dbReference type="AlphaFoldDB" id="A0A2A2JZA1"/>
<comment type="subcellular location">
    <subcellularLocation>
        <location evidence="1">Nucleus</location>
    </subcellularLocation>
</comment>
<dbReference type="GO" id="GO:0000978">
    <property type="term" value="F:RNA polymerase II cis-regulatory region sequence-specific DNA binding"/>
    <property type="evidence" value="ECO:0007669"/>
    <property type="project" value="InterPro"/>
</dbReference>
<dbReference type="GO" id="GO:0008270">
    <property type="term" value="F:zinc ion binding"/>
    <property type="evidence" value="ECO:0007669"/>
    <property type="project" value="UniProtKB-KW"/>
</dbReference>
<dbReference type="InterPro" id="IPR001628">
    <property type="entry name" value="Znf_hrmn_rcpt"/>
</dbReference>
<keyword evidence="6" id="KW-0238">DNA-binding</keyword>
<reference evidence="11 12" key="1">
    <citation type="journal article" date="2017" name="Curr. Biol.">
        <title>Genome architecture and evolution of a unichromosomal asexual nematode.</title>
        <authorList>
            <person name="Fradin H."/>
            <person name="Zegar C."/>
            <person name="Gutwein M."/>
            <person name="Lucas J."/>
            <person name="Kovtun M."/>
            <person name="Corcoran D."/>
            <person name="Baugh L.R."/>
            <person name="Kiontke K."/>
            <person name="Gunsalus K."/>
            <person name="Fitch D.H."/>
            <person name="Piano F."/>
        </authorList>
    </citation>
    <scope>NUCLEOTIDE SEQUENCE [LARGE SCALE GENOMIC DNA]</scope>
    <source>
        <strain evidence="11">PF1309</strain>
    </source>
</reference>
<evidence type="ECO:0000256" key="7">
    <source>
        <dbReference type="ARBA" id="ARBA00023163"/>
    </source>
</evidence>
<dbReference type="STRING" id="2018661.A0A2A2JZA1"/>
<dbReference type="CDD" id="cd06960">
    <property type="entry name" value="NR_DBD_HNF4A"/>
    <property type="match status" value="1"/>
</dbReference>
<dbReference type="SUPFAM" id="SSF57716">
    <property type="entry name" value="Glucocorticoid receptor-like (DNA-binding domain)"/>
    <property type="match status" value="1"/>
</dbReference>
<dbReference type="Proteomes" id="UP000218231">
    <property type="component" value="Unassembled WGS sequence"/>
</dbReference>
<proteinExistence type="predicted"/>
<dbReference type="PROSITE" id="PS51030">
    <property type="entry name" value="NUCLEAR_REC_DBD_2"/>
    <property type="match status" value="1"/>
</dbReference>
<organism evidence="11 12">
    <name type="scientific">Diploscapter pachys</name>
    <dbReference type="NCBI Taxonomy" id="2018661"/>
    <lineage>
        <taxon>Eukaryota</taxon>
        <taxon>Metazoa</taxon>
        <taxon>Ecdysozoa</taxon>
        <taxon>Nematoda</taxon>
        <taxon>Chromadorea</taxon>
        <taxon>Rhabditida</taxon>
        <taxon>Rhabditina</taxon>
        <taxon>Rhabditomorpha</taxon>
        <taxon>Rhabditoidea</taxon>
        <taxon>Rhabditidae</taxon>
        <taxon>Diploscapter</taxon>
    </lineage>
</organism>
<dbReference type="Pfam" id="PF00105">
    <property type="entry name" value="zf-C4"/>
    <property type="match status" value="1"/>
</dbReference>
<evidence type="ECO:0000256" key="5">
    <source>
        <dbReference type="ARBA" id="ARBA00023015"/>
    </source>
</evidence>
<dbReference type="PANTHER" id="PTHR24086:SF43">
    <property type="entry name" value="NUCLEAR RECEPTOR DOMAIN-CONTAINING PROTEIN"/>
    <property type="match status" value="1"/>
</dbReference>
<dbReference type="PROSITE" id="PS00031">
    <property type="entry name" value="NUCLEAR_REC_DBD_1"/>
    <property type="match status" value="1"/>
</dbReference>
<evidence type="ECO:0000256" key="3">
    <source>
        <dbReference type="ARBA" id="ARBA00022771"/>
    </source>
</evidence>
<evidence type="ECO:0000256" key="4">
    <source>
        <dbReference type="ARBA" id="ARBA00022833"/>
    </source>
</evidence>
<dbReference type="GO" id="GO:0090575">
    <property type="term" value="C:RNA polymerase II transcription regulator complex"/>
    <property type="evidence" value="ECO:0007669"/>
    <property type="project" value="TreeGrafter"/>
</dbReference>
<gene>
    <name evidence="11" type="ORF">WR25_18372</name>
</gene>
<keyword evidence="9" id="KW-0539">Nucleus</keyword>
<evidence type="ECO:0000256" key="1">
    <source>
        <dbReference type="ARBA" id="ARBA00004123"/>
    </source>
</evidence>
<keyword evidence="5" id="KW-0805">Transcription regulation</keyword>
<dbReference type="EMBL" id="LIAE01010006">
    <property type="protein sequence ID" value="PAV67025.1"/>
    <property type="molecule type" value="Genomic_DNA"/>
</dbReference>
<evidence type="ECO:0000256" key="6">
    <source>
        <dbReference type="ARBA" id="ARBA00023125"/>
    </source>
</evidence>
<dbReference type="SMART" id="SM00399">
    <property type="entry name" value="ZnF_C4"/>
    <property type="match status" value="1"/>
</dbReference>
<evidence type="ECO:0000256" key="8">
    <source>
        <dbReference type="ARBA" id="ARBA00023170"/>
    </source>
</evidence>
<dbReference type="GO" id="GO:0004879">
    <property type="term" value="F:nuclear receptor activity"/>
    <property type="evidence" value="ECO:0007669"/>
    <property type="project" value="InterPro"/>
</dbReference>
<dbReference type="InterPro" id="IPR049636">
    <property type="entry name" value="HNF4-like_DBD"/>
</dbReference>
<accession>A0A2A2JZA1</accession>
<comment type="caution">
    <text evidence="11">The sequence shown here is derived from an EMBL/GenBank/DDBJ whole genome shotgun (WGS) entry which is preliminary data.</text>
</comment>
<dbReference type="PANTHER" id="PTHR24086">
    <property type="entry name" value="NUCLEAR RECEPTOR SUBFAMILY 5 GROUP A"/>
    <property type="match status" value="1"/>
</dbReference>
<sequence>MSNFSMLPPPVDGIPQDLRCLVCADRAEGFHFGCLSCAACGAFFRRSISDQKVYYCLTRKCSVIYDPSKKGGCCRYCRFTKCLAVGMLPQEVRAKRSSAPAFLPLSGAVRDRARALAAAAAAQQAQLQQQPGVDGTIVERILHLRRELHNEPPMPMPNERTIFSSLRHALQEEFEIFRCLANSHSLIRELIFDNDSDILVCAHWCDLEPPVRDIFLMYFLHETLFCTARGGGIQLDRLILPNRSFVELNEHYISLFFMEDPTVSEPASLARLCSSPFSTLVQSCARTIQSAHLDETDSAILFYVSLSQSVAPMQRLPAAERSRHAMFAELAHSLEAVGVDFSVKIGNVMFLLESLLNAVTAMHEIISFVYVSGTIWKEVKNEEEVPVTTSCQSSHSS</sequence>
<keyword evidence="8" id="KW-0675">Receptor</keyword>
<evidence type="ECO:0000313" key="11">
    <source>
        <dbReference type="EMBL" id="PAV67025.1"/>
    </source>
</evidence>
<evidence type="ECO:0000259" key="10">
    <source>
        <dbReference type="PROSITE" id="PS51030"/>
    </source>
</evidence>
<name>A0A2A2JZA1_9BILA</name>
<keyword evidence="2" id="KW-0479">Metal-binding</keyword>
<evidence type="ECO:0000256" key="2">
    <source>
        <dbReference type="ARBA" id="ARBA00022723"/>
    </source>
</evidence>